<name>A0ABV8E4A4_9HYPH</name>
<accession>A0ABV8E4A4</accession>
<evidence type="ECO:0000313" key="3">
    <source>
        <dbReference type="Proteomes" id="UP001595697"/>
    </source>
</evidence>
<evidence type="ECO:0000256" key="1">
    <source>
        <dbReference type="SAM" id="SignalP"/>
    </source>
</evidence>
<organism evidence="2 3">
    <name type="scientific">Rhizobium lemnae</name>
    <dbReference type="NCBI Taxonomy" id="1214924"/>
    <lineage>
        <taxon>Bacteria</taxon>
        <taxon>Pseudomonadati</taxon>
        <taxon>Pseudomonadota</taxon>
        <taxon>Alphaproteobacteria</taxon>
        <taxon>Hyphomicrobiales</taxon>
        <taxon>Rhizobiaceae</taxon>
        <taxon>Rhizobium/Agrobacterium group</taxon>
        <taxon>Rhizobium</taxon>
    </lineage>
</organism>
<gene>
    <name evidence="2" type="ORF">ACFOVS_00640</name>
</gene>
<sequence>MASLKVIAMVAAGLFSLSADHAFARDYLILVAGDCGDAASKVVRETGGELLSAQPSKDGATCIVTVLVQGSGERPRKVTVRVPM</sequence>
<keyword evidence="3" id="KW-1185">Reference proteome</keyword>
<dbReference type="Proteomes" id="UP001595697">
    <property type="component" value="Unassembled WGS sequence"/>
</dbReference>
<feature type="chain" id="PRO_5045848976" evidence="1">
    <location>
        <begin position="25"/>
        <end position="84"/>
    </location>
</feature>
<comment type="caution">
    <text evidence="2">The sequence shown here is derived from an EMBL/GenBank/DDBJ whole genome shotgun (WGS) entry which is preliminary data.</text>
</comment>
<protein>
    <submittedName>
        <fullName evidence="2">Uncharacterized protein</fullName>
    </submittedName>
</protein>
<evidence type="ECO:0000313" key="2">
    <source>
        <dbReference type="EMBL" id="MFC3966662.1"/>
    </source>
</evidence>
<feature type="signal peptide" evidence="1">
    <location>
        <begin position="1"/>
        <end position="24"/>
    </location>
</feature>
<reference evidence="3" key="1">
    <citation type="journal article" date="2019" name="Int. J. Syst. Evol. Microbiol.">
        <title>The Global Catalogue of Microorganisms (GCM) 10K type strain sequencing project: providing services to taxonomists for standard genome sequencing and annotation.</title>
        <authorList>
            <consortium name="The Broad Institute Genomics Platform"/>
            <consortium name="The Broad Institute Genome Sequencing Center for Infectious Disease"/>
            <person name="Wu L."/>
            <person name="Ma J."/>
        </authorList>
    </citation>
    <scope>NUCLEOTIDE SEQUENCE [LARGE SCALE GENOMIC DNA]</scope>
    <source>
        <strain evidence="3">TBRC 5781</strain>
    </source>
</reference>
<dbReference type="RefSeq" id="WP_247260205.1">
    <property type="nucleotide sequence ID" value="NZ_JALJQZ010000007.1"/>
</dbReference>
<proteinExistence type="predicted"/>
<dbReference type="EMBL" id="JBHSBD010000003">
    <property type="protein sequence ID" value="MFC3966662.1"/>
    <property type="molecule type" value="Genomic_DNA"/>
</dbReference>
<keyword evidence="1" id="KW-0732">Signal</keyword>